<name>A0AAW0EAA2_9AGAR</name>
<proteinExistence type="predicted"/>
<evidence type="ECO:0000256" key="1">
    <source>
        <dbReference type="SAM" id="MobiDB-lite"/>
    </source>
</evidence>
<feature type="region of interest" description="Disordered" evidence="1">
    <location>
        <begin position="52"/>
        <end position="99"/>
    </location>
</feature>
<accession>A0AAW0EAA2</accession>
<feature type="compositionally biased region" description="Polar residues" evidence="1">
    <location>
        <begin position="179"/>
        <end position="191"/>
    </location>
</feature>
<reference evidence="2 3" key="1">
    <citation type="journal article" date="2024" name="J Genomics">
        <title>Draft genome sequencing and assembly of Favolaschia claudopus CIRM-BRFM 2984 isolated from oak limbs.</title>
        <authorList>
            <person name="Navarro D."/>
            <person name="Drula E."/>
            <person name="Chaduli D."/>
            <person name="Cazenave R."/>
            <person name="Ahrendt S."/>
            <person name="Wang J."/>
            <person name="Lipzen A."/>
            <person name="Daum C."/>
            <person name="Barry K."/>
            <person name="Grigoriev I.V."/>
            <person name="Favel A."/>
            <person name="Rosso M.N."/>
            <person name="Martin F."/>
        </authorList>
    </citation>
    <scope>NUCLEOTIDE SEQUENCE [LARGE SCALE GENOMIC DNA]</scope>
    <source>
        <strain evidence="2 3">CIRM-BRFM 2984</strain>
    </source>
</reference>
<feature type="region of interest" description="Disordered" evidence="1">
    <location>
        <begin position="168"/>
        <end position="202"/>
    </location>
</feature>
<sequence>MDAAKDGDEDAGSYTTNRPATIFSQFRNFSNNLGVNSFGSLFNSTAASSSAPYPSHYPDFDSQSGRALHSSSNQLNSEGGIMEEGVTPTPTRPPSPRRFASVKNIFSGFASRSSRNLQSLQLPAAQTHHHAEAAQDEIDIDTPKREMPLTPLLDHEFAVSDYFLESLESEPSGPWSPHEYQQLSASGSYGSSELDDTPPLTPESLITDINLLSPASHNLDLGYDYLYDFDGPPVEGAVQEDVYMDFQDENEPSAYTRPKSMEIKEGKKPERPVNYDALLADISNDADADALLASGDSDVDGALIPEDDKDEWYGLEYTLELSTRERRASETPSVGEHSKSRESWAAIHQGTVHPFFEDEEYYQWKNWHRYLDRQDEKRKHRRGIAFKAHAKELAWLYVDQMHARDLMYWQKELYDDVDKEILERLRLLDAHRPDPYYPPRKHLLAWYLKRSRSVASLRELRRLPEV</sequence>
<dbReference type="AlphaFoldDB" id="A0AAW0EAA2"/>
<evidence type="ECO:0000313" key="3">
    <source>
        <dbReference type="Proteomes" id="UP001362999"/>
    </source>
</evidence>
<dbReference type="EMBL" id="JAWWNJ010000002">
    <property type="protein sequence ID" value="KAK7061313.1"/>
    <property type="molecule type" value="Genomic_DNA"/>
</dbReference>
<dbReference type="Proteomes" id="UP001362999">
    <property type="component" value="Unassembled WGS sequence"/>
</dbReference>
<gene>
    <name evidence="2" type="ORF">R3P38DRAFT_2828773</name>
</gene>
<protein>
    <submittedName>
        <fullName evidence="2">MFS domain-containing protein</fullName>
    </submittedName>
</protein>
<evidence type="ECO:0000313" key="2">
    <source>
        <dbReference type="EMBL" id="KAK7061313.1"/>
    </source>
</evidence>
<organism evidence="2 3">
    <name type="scientific">Favolaschia claudopus</name>
    <dbReference type="NCBI Taxonomy" id="2862362"/>
    <lineage>
        <taxon>Eukaryota</taxon>
        <taxon>Fungi</taxon>
        <taxon>Dikarya</taxon>
        <taxon>Basidiomycota</taxon>
        <taxon>Agaricomycotina</taxon>
        <taxon>Agaricomycetes</taxon>
        <taxon>Agaricomycetidae</taxon>
        <taxon>Agaricales</taxon>
        <taxon>Marasmiineae</taxon>
        <taxon>Mycenaceae</taxon>
        <taxon>Favolaschia</taxon>
    </lineage>
</organism>
<keyword evidence="3" id="KW-1185">Reference proteome</keyword>
<comment type="caution">
    <text evidence="2">The sequence shown here is derived from an EMBL/GenBank/DDBJ whole genome shotgun (WGS) entry which is preliminary data.</text>
</comment>
<feature type="compositionally biased region" description="Polar residues" evidence="1">
    <location>
        <begin position="61"/>
        <end position="77"/>
    </location>
</feature>